<gene>
    <name evidence="7" type="ORF">F3D71_24145</name>
</gene>
<evidence type="ECO:0000313" key="8">
    <source>
        <dbReference type="Proteomes" id="UP000323717"/>
    </source>
</evidence>
<accession>A0A5M5BVT5</accession>
<evidence type="ECO:0000256" key="5">
    <source>
        <dbReference type="ARBA" id="ARBA00023237"/>
    </source>
</evidence>
<comment type="subcellular location">
    <subcellularLocation>
        <location evidence="1">Cell outer membrane</location>
    </subcellularLocation>
</comment>
<dbReference type="EMBL" id="VWLE01000514">
    <property type="protein sequence ID" value="KAA3939571.1"/>
    <property type="molecule type" value="Genomic_DNA"/>
</dbReference>
<evidence type="ECO:0000256" key="1">
    <source>
        <dbReference type="ARBA" id="ARBA00004442"/>
    </source>
</evidence>
<comment type="similarity">
    <text evidence="2">Belongs to the SusD family.</text>
</comment>
<evidence type="ECO:0000256" key="2">
    <source>
        <dbReference type="ARBA" id="ARBA00006275"/>
    </source>
</evidence>
<dbReference type="Gene3D" id="1.25.40.390">
    <property type="match status" value="1"/>
</dbReference>
<protein>
    <submittedName>
        <fullName evidence="7">RagB/SusD family nutrient uptake outer membrane protein</fullName>
    </submittedName>
</protein>
<dbReference type="InterPro" id="IPR012944">
    <property type="entry name" value="SusD_RagB_dom"/>
</dbReference>
<keyword evidence="5" id="KW-0998">Cell outer membrane</keyword>
<keyword evidence="3" id="KW-0732">Signal</keyword>
<dbReference type="SUPFAM" id="SSF48452">
    <property type="entry name" value="TPR-like"/>
    <property type="match status" value="1"/>
</dbReference>
<evidence type="ECO:0000259" key="6">
    <source>
        <dbReference type="Pfam" id="PF07980"/>
    </source>
</evidence>
<reference evidence="7 8" key="1">
    <citation type="journal article" date="2019" name="Nat. Med.">
        <title>A library of human gut bacterial isolates paired with longitudinal multiomics data enables mechanistic microbiome research.</title>
        <authorList>
            <person name="Poyet M."/>
            <person name="Groussin M."/>
            <person name="Gibbons S.M."/>
            <person name="Avila-Pacheco J."/>
            <person name="Jiang X."/>
            <person name="Kearney S.M."/>
            <person name="Perrotta A.R."/>
            <person name="Berdy B."/>
            <person name="Zhao S."/>
            <person name="Lieberman T.D."/>
            <person name="Swanson P.K."/>
            <person name="Smith M."/>
            <person name="Roesemann S."/>
            <person name="Alexander J.E."/>
            <person name="Rich S.A."/>
            <person name="Livny J."/>
            <person name="Vlamakis H."/>
            <person name="Clish C."/>
            <person name="Bullock K."/>
            <person name="Deik A."/>
            <person name="Scott J."/>
            <person name="Pierce K.A."/>
            <person name="Xavier R.J."/>
            <person name="Alm E.J."/>
        </authorList>
    </citation>
    <scope>NUCLEOTIDE SEQUENCE [LARGE SCALE GENOMIC DNA]</scope>
    <source>
        <strain evidence="7 8">BIOML-A163</strain>
    </source>
</reference>
<dbReference type="InterPro" id="IPR011990">
    <property type="entry name" value="TPR-like_helical_dom_sf"/>
</dbReference>
<feature type="domain" description="RagB/SusD" evidence="6">
    <location>
        <begin position="10"/>
        <end position="333"/>
    </location>
</feature>
<dbReference type="AlphaFoldDB" id="A0A5M5BVT5"/>
<comment type="caution">
    <text evidence="7">The sequence shown here is derived from an EMBL/GenBank/DDBJ whole genome shotgun (WGS) entry which is preliminary data.</text>
</comment>
<name>A0A5M5BVT5_BACOV</name>
<evidence type="ECO:0000256" key="3">
    <source>
        <dbReference type="ARBA" id="ARBA00022729"/>
    </source>
</evidence>
<dbReference type="Proteomes" id="UP000323717">
    <property type="component" value="Unassembled WGS sequence"/>
</dbReference>
<feature type="non-terminal residue" evidence="7">
    <location>
        <position position="1"/>
    </location>
</feature>
<keyword evidence="4" id="KW-0472">Membrane</keyword>
<organism evidence="7 8">
    <name type="scientific">Bacteroides ovatus</name>
    <dbReference type="NCBI Taxonomy" id="28116"/>
    <lineage>
        <taxon>Bacteria</taxon>
        <taxon>Pseudomonadati</taxon>
        <taxon>Bacteroidota</taxon>
        <taxon>Bacteroidia</taxon>
        <taxon>Bacteroidales</taxon>
        <taxon>Bacteroidaceae</taxon>
        <taxon>Bacteroides</taxon>
    </lineage>
</organism>
<proteinExistence type="inferred from homology"/>
<evidence type="ECO:0000313" key="7">
    <source>
        <dbReference type="EMBL" id="KAA3939571.1"/>
    </source>
</evidence>
<dbReference type="GO" id="GO:0009279">
    <property type="term" value="C:cell outer membrane"/>
    <property type="evidence" value="ECO:0007669"/>
    <property type="project" value="UniProtKB-SubCell"/>
</dbReference>
<sequence length="333" mass="37801">FRDKTRVSIEVIFSVAHSSDLELDENGKPTTQAIGSFIARAAGGTHNAQPSWELLAVYEMTNGKTIDEPGSGFDPHAPFANRDPRCLETFAAPGSRIYGIEWNPAPNALEVMDYTQNRMITNKDSKGGSDASNCAYNGCCLRKGAQESWRTTLYNDNPVILMRYADVLLMYAEAKIELGEIDATVLACINDVRARAYGTTRTQTNDYPSITTTDQTALRKVLRRERRVEFAWENLRYFDLLRWHQFENAFGHNMYGFTRTANRAKEYFAAGNWFWPETPTFDKDGFPSFEAMADGTYIVQHGERKYDEKIYLWPLPSDDVLIMNGKLVQNPGY</sequence>
<dbReference type="Pfam" id="PF07980">
    <property type="entry name" value="SusD_RagB"/>
    <property type="match status" value="1"/>
</dbReference>
<evidence type="ECO:0000256" key="4">
    <source>
        <dbReference type="ARBA" id="ARBA00023136"/>
    </source>
</evidence>